<dbReference type="OrthoDB" id="10071381at2759"/>
<dbReference type="GO" id="GO:0008278">
    <property type="term" value="C:cohesin complex"/>
    <property type="evidence" value="ECO:0007669"/>
    <property type="project" value="InterPro"/>
</dbReference>
<dbReference type="AlphaFoldDB" id="A0A9W4SKZ6"/>
<dbReference type="GO" id="GO:1990414">
    <property type="term" value="P:replication-born double-strand break repair via sister chromatid exchange"/>
    <property type="evidence" value="ECO:0007669"/>
    <property type="project" value="TreeGrafter"/>
</dbReference>
<comment type="caution">
    <text evidence="6">The sequence shown here is derived from an EMBL/GenBank/DDBJ whole genome shotgun (WGS) entry which is preliminary data.</text>
</comment>
<dbReference type="Pfam" id="PF04824">
    <property type="entry name" value="Rad21_Rec8"/>
    <property type="match status" value="1"/>
</dbReference>
<dbReference type="InterPro" id="IPR006909">
    <property type="entry name" value="Rad21/Rec8_C_eu"/>
</dbReference>
<comment type="subcellular location">
    <subcellularLocation>
        <location evidence="1">Nucleus</location>
    </subcellularLocation>
</comment>
<dbReference type="InterPro" id="IPR023780">
    <property type="entry name" value="Chromo_domain"/>
</dbReference>
<keyword evidence="3" id="KW-0539">Nucleus</keyword>
<feature type="compositionally biased region" description="Basic and acidic residues" evidence="4">
    <location>
        <begin position="460"/>
        <end position="475"/>
    </location>
</feature>
<feature type="region of interest" description="Disordered" evidence="4">
    <location>
        <begin position="446"/>
        <end position="482"/>
    </location>
</feature>
<evidence type="ECO:0000259" key="5">
    <source>
        <dbReference type="PROSITE" id="PS50013"/>
    </source>
</evidence>
<name>A0A9W4SKZ6_9GLOM</name>
<organism evidence="6 7">
    <name type="scientific">Funneliformis geosporum</name>
    <dbReference type="NCBI Taxonomy" id="1117311"/>
    <lineage>
        <taxon>Eukaryota</taxon>
        <taxon>Fungi</taxon>
        <taxon>Fungi incertae sedis</taxon>
        <taxon>Mucoromycota</taxon>
        <taxon>Glomeromycotina</taxon>
        <taxon>Glomeromycetes</taxon>
        <taxon>Glomerales</taxon>
        <taxon>Glomeraceae</taxon>
        <taxon>Funneliformis</taxon>
    </lineage>
</organism>
<dbReference type="GO" id="GO:0005634">
    <property type="term" value="C:nucleus"/>
    <property type="evidence" value="ECO:0007669"/>
    <property type="project" value="UniProtKB-SubCell"/>
</dbReference>
<comment type="similarity">
    <text evidence="2">Belongs to the rad21 family.</text>
</comment>
<dbReference type="InterPro" id="IPR036390">
    <property type="entry name" value="WH_DNA-bd_sf"/>
</dbReference>
<dbReference type="InterPro" id="IPR016197">
    <property type="entry name" value="Chromo-like_dom_sf"/>
</dbReference>
<dbReference type="PANTHER" id="PTHR12585:SF72">
    <property type="entry name" value="MEIOTIC RECOMBINATION PROTEIN REC8"/>
    <property type="match status" value="1"/>
</dbReference>
<dbReference type="Proteomes" id="UP001153678">
    <property type="component" value="Unassembled WGS sequence"/>
</dbReference>
<dbReference type="SMART" id="SM00298">
    <property type="entry name" value="CHROMO"/>
    <property type="match status" value="1"/>
</dbReference>
<dbReference type="PANTHER" id="PTHR12585">
    <property type="entry name" value="SCC1 / RAD21 FAMILY MEMBER"/>
    <property type="match status" value="1"/>
</dbReference>
<feature type="domain" description="Chromo" evidence="5">
    <location>
        <begin position="16"/>
        <end position="75"/>
    </location>
</feature>
<gene>
    <name evidence="6" type="ORF">FWILDA_LOCUS6008</name>
</gene>
<protein>
    <submittedName>
        <fullName evidence="6">16130_t:CDS:1</fullName>
    </submittedName>
</protein>
<dbReference type="GO" id="GO:0003682">
    <property type="term" value="F:chromatin binding"/>
    <property type="evidence" value="ECO:0007669"/>
    <property type="project" value="TreeGrafter"/>
</dbReference>
<dbReference type="InterPro" id="IPR006910">
    <property type="entry name" value="Rad21_Rec8_N"/>
</dbReference>
<evidence type="ECO:0000313" key="6">
    <source>
        <dbReference type="EMBL" id="CAI2173282.1"/>
    </source>
</evidence>
<dbReference type="InterPro" id="IPR023093">
    <property type="entry name" value="ScpA-like_C"/>
</dbReference>
<dbReference type="SUPFAM" id="SSF54160">
    <property type="entry name" value="Chromo domain-like"/>
    <property type="match status" value="1"/>
</dbReference>
<keyword evidence="7" id="KW-1185">Reference proteome</keyword>
<dbReference type="Pfam" id="PF04825">
    <property type="entry name" value="Rad21_Rec8_N"/>
    <property type="match status" value="1"/>
</dbReference>
<dbReference type="GO" id="GO:0007062">
    <property type="term" value="P:sister chromatid cohesion"/>
    <property type="evidence" value="ECO:0007669"/>
    <property type="project" value="InterPro"/>
</dbReference>
<dbReference type="InterPro" id="IPR000953">
    <property type="entry name" value="Chromo/chromo_shadow_dom"/>
</dbReference>
<evidence type="ECO:0000256" key="2">
    <source>
        <dbReference type="ARBA" id="ARBA00009870"/>
    </source>
</evidence>
<dbReference type="InterPro" id="IPR039781">
    <property type="entry name" value="Rad21/Rec8-like"/>
</dbReference>
<sequence>MSEDINIETELGDDEFYVEKILDHTWTREGEPLFLLKWKGFPEEENSWIEHDNICAVKLIEEYWKSIGGKPDPNNKNAIKGPKSLPLYDNKELTNEKLYTKPMINNKEEFPFVIPMITDPTIYQPNWEEFVDNILAIECSSNFIYVRIKWTYNQASIDRGELQMSYQESLPGHFNNYRLAATLGSRSNFRKLSKKEVNSVDIVNACKYITTPPEPLALRLTSNLMVGISRVFNQQYHFYYTDVNGVWHNLQKALTEIRGESIDMTNPQARREAITLKDDPFFEFELNFPMHGITMIHDLANQIELVQISSSSNEAVSVNGSYNKSNKSQLSSITLPEIDAGFTASSGFGVDLNDDILMKDDSGIRIEFDAEGGLHEVFTLQQLDDTSAMNDIIRIVNNDNNKAGLEGRREKQRRKRCLINEGNPQEIEVNNVLDFNDFEARDMEFSEGNQQQIPVEEQDNVNKENEPDEHPSPEQRRKRRRRVRVMFDEETELTNEQILEMRQGVIDDLDEAEFVKREKMRMQESKRQLENILYTPGRPFLAPQLASLWEQHYAPILYDENVKKRRRAQPSTSDLNLGERVERNDIYVGGSSIPRGIRDSLRSDEPERLRKEGSQQSSTIMTGMENFVGPEMGHLPTLSNDNFFDQYSSAGGSTDANMDLLGQLENDGGRRLDSMGFNLPAIDFLDDKMLEDDSFALPNYPIFGDFSLFDNPSRVGQSTSIHINSEQEAMNFLESIKSIMNEACVSIATFQDIMETQHVRRPDVARNFYYILALANKNLIKVNQSKAYDNIVIQVRN</sequence>
<evidence type="ECO:0000256" key="4">
    <source>
        <dbReference type="SAM" id="MobiDB-lite"/>
    </source>
</evidence>
<evidence type="ECO:0000313" key="7">
    <source>
        <dbReference type="Proteomes" id="UP001153678"/>
    </source>
</evidence>
<dbReference type="Pfam" id="PF00385">
    <property type="entry name" value="Chromo"/>
    <property type="match status" value="1"/>
</dbReference>
<dbReference type="SUPFAM" id="SSF46785">
    <property type="entry name" value="Winged helix' DNA-binding domain"/>
    <property type="match status" value="1"/>
</dbReference>
<feature type="compositionally biased region" description="Basic and acidic residues" evidence="4">
    <location>
        <begin position="596"/>
        <end position="613"/>
    </location>
</feature>
<proteinExistence type="inferred from homology"/>
<feature type="region of interest" description="Disordered" evidence="4">
    <location>
        <begin position="595"/>
        <end position="616"/>
    </location>
</feature>
<dbReference type="Gene3D" id="1.10.10.580">
    <property type="entry name" value="Structural maintenance of chromosome 1. Chain E"/>
    <property type="match status" value="1"/>
</dbReference>
<dbReference type="PROSITE" id="PS50013">
    <property type="entry name" value="CHROMO_2"/>
    <property type="match status" value="1"/>
</dbReference>
<dbReference type="CDD" id="cd00024">
    <property type="entry name" value="CD_CSD"/>
    <property type="match status" value="1"/>
</dbReference>
<evidence type="ECO:0000256" key="3">
    <source>
        <dbReference type="ARBA" id="ARBA00023242"/>
    </source>
</evidence>
<dbReference type="Gene3D" id="2.40.50.40">
    <property type="match status" value="1"/>
</dbReference>
<reference evidence="6" key="1">
    <citation type="submission" date="2022-08" db="EMBL/GenBank/DDBJ databases">
        <authorList>
            <person name="Kallberg Y."/>
            <person name="Tangrot J."/>
            <person name="Rosling A."/>
        </authorList>
    </citation>
    <scope>NUCLEOTIDE SEQUENCE</scope>
    <source>
        <strain evidence="6">Wild A</strain>
    </source>
</reference>
<evidence type="ECO:0000256" key="1">
    <source>
        <dbReference type="ARBA" id="ARBA00004123"/>
    </source>
</evidence>
<dbReference type="EMBL" id="CAMKVN010001043">
    <property type="protein sequence ID" value="CAI2173282.1"/>
    <property type="molecule type" value="Genomic_DNA"/>
</dbReference>
<accession>A0A9W4SKZ6</accession>